<dbReference type="AlphaFoldDB" id="A0A9N9LLK9"/>
<dbReference type="EMBL" id="CAJVRM010000109">
    <property type="protein sequence ID" value="CAG8974574.1"/>
    <property type="molecule type" value="Genomic_DNA"/>
</dbReference>
<gene>
    <name evidence="4" type="ORF">HYALB_00004370</name>
</gene>
<name>A0A9N9LLK9_9HELO</name>
<feature type="region of interest" description="Disordered" evidence="2">
    <location>
        <begin position="1"/>
        <end position="23"/>
    </location>
</feature>
<dbReference type="PROSITE" id="PS00063">
    <property type="entry name" value="ALDOKETO_REDUCTASE_3"/>
    <property type="match status" value="1"/>
</dbReference>
<dbReference type="PRINTS" id="PR00069">
    <property type="entry name" value="ALDKETRDTASE"/>
</dbReference>
<dbReference type="GO" id="GO:0016491">
    <property type="term" value="F:oxidoreductase activity"/>
    <property type="evidence" value="ECO:0007669"/>
    <property type="project" value="UniProtKB-KW"/>
</dbReference>
<dbReference type="Gene3D" id="3.20.20.100">
    <property type="entry name" value="NADP-dependent oxidoreductase domain"/>
    <property type="match status" value="1"/>
</dbReference>
<comment type="caution">
    <text evidence="4">The sequence shown here is derived from an EMBL/GenBank/DDBJ whole genome shotgun (WGS) entry which is preliminary data.</text>
</comment>
<evidence type="ECO:0000259" key="3">
    <source>
        <dbReference type="Pfam" id="PF00248"/>
    </source>
</evidence>
<dbReference type="PROSITE" id="PS00798">
    <property type="entry name" value="ALDOKETO_REDUCTASE_1"/>
    <property type="match status" value="1"/>
</dbReference>
<dbReference type="PANTHER" id="PTHR11732">
    <property type="entry name" value="ALDO/KETO REDUCTASE"/>
    <property type="match status" value="1"/>
</dbReference>
<reference evidence="4" key="1">
    <citation type="submission" date="2021-07" db="EMBL/GenBank/DDBJ databases">
        <authorList>
            <person name="Durling M."/>
        </authorList>
    </citation>
    <scope>NUCLEOTIDE SEQUENCE</scope>
</reference>
<keyword evidence="1" id="KW-0560">Oxidoreductase</keyword>
<dbReference type="FunFam" id="3.20.20.100:FF:000025">
    <property type="entry name" value="NADP(+)-dependent glycerol dehydrogenase"/>
    <property type="match status" value="1"/>
</dbReference>
<dbReference type="InterPro" id="IPR020471">
    <property type="entry name" value="AKR"/>
</dbReference>
<keyword evidence="5" id="KW-1185">Reference proteome</keyword>
<dbReference type="Pfam" id="PF00248">
    <property type="entry name" value="Aldo_ket_red"/>
    <property type="match status" value="1"/>
</dbReference>
<dbReference type="InterPro" id="IPR036812">
    <property type="entry name" value="NAD(P)_OxRdtase_dom_sf"/>
</dbReference>
<protein>
    <recommendedName>
        <fullName evidence="3">NADP-dependent oxidoreductase domain-containing protein</fullName>
    </recommendedName>
</protein>
<dbReference type="InterPro" id="IPR023210">
    <property type="entry name" value="NADP_OxRdtase_dom"/>
</dbReference>
<feature type="compositionally biased region" description="Basic residues" evidence="2">
    <location>
        <begin position="1"/>
        <end position="15"/>
    </location>
</feature>
<dbReference type="OrthoDB" id="416253at2759"/>
<accession>A0A9N9LLK9</accession>
<evidence type="ECO:0000256" key="1">
    <source>
        <dbReference type="ARBA" id="ARBA00023002"/>
    </source>
</evidence>
<evidence type="ECO:0000313" key="5">
    <source>
        <dbReference type="Proteomes" id="UP000701801"/>
    </source>
</evidence>
<proteinExistence type="predicted"/>
<evidence type="ECO:0000313" key="4">
    <source>
        <dbReference type="EMBL" id="CAG8974574.1"/>
    </source>
</evidence>
<dbReference type="InterPro" id="IPR018170">
    <property type="entry name" value="Aldo/ket_reductase_CS"/>
</dbReference>
<dbReference type="SUPFAM" id="SSF51430">
    <property type="entry name" value="NAD(P)-linked oxidoreductase"/>
    <property type="match status" value="1"/>
</dbReference>
<dbReference type="Proteomes" id="UP000701801">
    <property type="component" value="Unassembled WGS sequence"/>
</dbReference>
<organism evidence="4 5">
    <name type="scientific">Hymenoscyphus albidus</name>
    <dbReference type="NCBI Taxonomy" id="595503"/>
    <lineage>
        <taxon>Eukaryota</taxon>
        <taxon>Fungi</taxon>
        <taxon>Dikarya</taxon>
        <taxon>Ascomycota</taxon>
        <taxon>Pezizomycotina</taxon>
        <taxon>Leotiomycetes</taxon>
        <taxon>Helotiales</taxon>
        <taxon>Helotiaceae</taxon>
        <taxon>Hymenoscyphus</taxon>
    </lineage>
</organism>
<feature type="domain" description="NADP-dependent oxidoreductase" evidence="3">
    <location>
        <begin position="90"/>
        <end position="368"/>
    </location>
</feature>
<sequence>MDPSSPRRHHVRSRQKPSYSKSFSPNFYPTFKLSNGNIRYRFSPTSTFRIKPDTSNIPKPQRNIISTRMAASAVTGPILKLNNGVSMPSLGFGTFASEGSSGETHRAVVAALNAGYRHLDCAWFYQNEEEVGSGMREFLSNNPNVKREDIFITTKVWNHLHEPADVEWSLKDSLRMLQTPYVDGFLVHWPIAAEKNEDNTVKIGADGKYIIKKDLTENPEPTWRAMELLYKQGLAKSIGVSNWTEKGIEQLLKFAKVKPTVNQIEIHPFLPQYELIQFCLSKDIIPVAYSPLGSQDQVPGTGEKVSTNKDLNAIADKNGVSLAQVLISWGLKRGYAVLPKSSNPTRILSNAKLITLSDEDFAAVNKVAEGRKSRFVNMKDTFGYNVWPEEA</sequence>
<evidence type="ECO:0000256" key="2">
    <source>
        <dbReference type="SAM" id="MobiDB-lite"/>
    </source>
</evidence>